<dbReference type="PROSITE" id="PS51173">
    <property type="entry name" value="CBM2"/>
    <property type="match status" value="1"/>
</dbReference>
<dbReference type="InterPro" id="IPR008965">
    <property type="entry name" value="CBM2/CBM3_carb-bd_dom_sf"/>
</dbReference>
<reference evidence="3 4" key="1">
    <citation type="submission" date="2018-05" db="EMBL/GenBank/DDBJ databases">
        <title>Micromonospora from Atacama Desert.</title>
        <authorList>
            <person name="Carro L."/>
            <person name="Goodfellow M."/>
            <person name="Klenk H.-P."/>
        </authorList>
    </citation>
    <scope>NUCLEOTIDE SEQUENCE [LARGE SCALE GENOMIC DNA]</scope>
    <source>
        <strain evidence="3 4">LB41</strain>
    </source>
</reference>
<feature type="chain" id="PRO_5047467862" evidence="1">
    <location>
        <begin position="36"/>
        <end position="157"/>
    </location>
</feature>
<evidence type="ECO:0000313" key="4">
    <source>
        <dbReference type="Proteomes" id="UP000274694"/>
    </source>
</evidence>
<evidence type="ECO:0000256" key="1">
    <source>
        <dbReference type="SAM" id="SignalP"/>
    </source>
</evidence>
<organism evidence="3 4">
    <name type="scientific">Micromonospora chalcea</name>
    <dbReference type="NCBI Taxonomy" id="1874"/>
    <lineage>
        <taxon>Bacteria</taxon>
        <taxon>Bacillati</taxon>
        <taxon>Actinomycetota</taxon>
        <taxon>Actinomycetes</taxon>
        <taxon>Micromonosporales</taxon>
        <taxon>Micromonosporaceae</taxon>
        <taxon>Micromonospora</taxon>
    </lineage>
</organism>
<dbReference type="InterPro" id="IPR012291">
    <property type="entry name" value="CBM2_carb-bd_dom_sf"/>
</dbReference>
<protein>
    <submittedName>
        <fullName evidence="3">Cellulase</fullName>
    </submittedName>
</protein>
<dbReference type="InterPro" id="IPR001919">
    <property type="entry name" value="CBD2"/>
</dbReference>
<evidence type="ECO:0000259" key="2">
    <source>
        <dbReference type="PROSITE" id="PS51173"/>
    </source>
</evidence>
<evidence type="ECO:0000313" key="3">
    <source>
        <dbReference type="EMBL" id="RQW90725.1"/>
    </source>
</evidence>
<accession>A0ABX9Y3Y2</accession>
<feature type="signal peptide" evidence="1">
    <location>
        <begin position="1"/>
        <end position="35"/>
    </location>
</feature>
<keyword evidence="1" id="KW-0732">Signal</keyword>
<feature type="non-terminal residue" evidence="3">
    <location>
        <position position="157"/>
    </location>
</feature>
<dbReference type="RefSeq" id="WP_199744107.1">
    <property type="nucleotide sequence ID" value="NZ_QGTA01000216.1"/>
</dbReference>
<dbReference type="Gene3D" id="2.60.40.290">
    <property type="match status" value="1"/>
</dbReference>
<proteinExistence type="predicted"/>
<gene>
    <name evidence="3" type="ORF">DLJ60_19590</name>
</gene>
<keyword evidence="4" id="KW-1185">Reference proteome</keyword>
<name>A0ABX9Y3Y2_MICCH</name>
<dbReference type="SMART" id="SM00637">
    <property type="entry name" value="CBD_II"/>
    <property type="match status" value="1"/>
</dbReference>
<sequence>MFRSFRTARLRVGLVAATAATLVVGTALLATNAQAAAGCRVTYTTASQWPGGFTANVDVTNLGDPVNGWTLRWTFPSGQRVTQAWSATVTSSGADVTATNVGYNGAIATNGTVSFGFNGSWTGANTAPTAFTLNGVACTGGVGGTTPPPVQATPLSV</sequence>
<comment type="caution">
    <text evidence="3">The sequence shown here is derived from an EMBL/GenBank/DDBJ whole genome shotgun (WGS) entry which is preliminary data.</text>
</comment>
<dbReference type="Pfam" id="PF00553">
    <property type="entry name" value="CBM_2"/>
    <property type="match status" value="1"/>
</dbReference>
<dbReference type="SUPFAM" id="SSF49384">
    <property type="entry name" value="Carbohydrate-binding domain"/>
    <property type="match status" value="1"/>
</dbReference>
<dbReference type="EMBL" id="QGTA01000216">
    <property type="protein sequence ID" value="RQW90725.1"/>
    <property type="molecule type" value="Genomic_DNA"/>
</dbReference>
<feature type="domain" description="CBM2" evidence="2">
    <location>
        <begin position="32"/>
        <end position="141"/>
    </location>
</feature>
<dbReference type="Proteomes" id="UP000274694">
    <property type="component" value="Unassembled WGS sequence"/>
</dbReference>